<organism evidence="2">
    <name type="scientific">marine sediment metagenome</name>
    <dbReference type="NCBI Taxonomy" id="412755"/>
    <lineage>
        <taxon>unclassified sequences</taxon>
        <taxon>metagenomes</taxon>
        <taxon>ecological metagenomes</taxon>
    </lineage>
</organism>
<accession>X0ZD63</accession>
<dbReference type="InterPro" id="IPR036005">
    <property type="entry name" value="Creatinase/aminopeptidase-like"/>
</dbReference>
<protein>
    <recommendedName>
        <fullName evidence="1">Peptidase M24 domain-containing protein</fullName>
    </recommendedName>
</protein>
<reference evidence="2" key="1">
    <citation type="journal article" date="2014" name="Front. Microbiol.">
        <title>High frequency of phylogenetically diverse reductive dehalogenase-homologous genes in deep subseafloor sedimentary metagenomes.</title>
        <authorList>
            <person name="Kawai M."/>
            <person name="Futagami T."/>
            <person name="Toyoda A."/>
            <person name="Takaki Y."/>
            <person name="Nishi S."/>
            <person name="Hori S."/>
            <person name="Arai W."/>
            <person name="Tsubouchi T."/>
            <person name="Morono Y."/>
            <person name="Uchiyama I."/>
            <person name="Ito T."/>
            <person name="Fujiyama A."/>
            <person name="Inagaki F."/>
            <person name="Takami H."/>
        </authorList>
    </citation>
    <scope>NUCLEOTIDE SEQUENCE</scope>
    <source>
        <strain evidence="2">Expedition CK06-06</strain>
    </source>
</reference>
<feature type="domain" description="Peptidase M24" evidence="1">
    <location>
        <begin position="2"/>
        <end position="126"/>
    </location>
</feature>
<dbReference type="EMBL" id="BART01009366">
    <property type="protein sequence ID" value="GAG67219.1"/>
    <property type="molecule type" value="Genomic_DNA"/>
</dbReference>
<dbReference type="InterPro" id="IPR000994">
    <property type="entry name" value="Pept_M24"/>
</dbReference>
<dbReference type="Gene3D" id="3.90.230.10">
    <property type="entry name" value="Creatinase/methionine aminopeptidase superfamily"/>
    <property type="match status" value="1"/>
</dbReference>
<comment type="caution">
    <text evidence="2">The sequence shown here is derived from an EMBL/GenBank/DDBJ whole genome shotgun (WGS) entry which is preliminary data.</text>
</comment>
<dbReference type="PANTHER" id="PTHR46112:SF2">
    <property type="entry name" value="XAA-PRO AMINOPEPTIDASE P-RELATED"/>
    <property type="match status" value="1"/>
</dbReference>
<evidence type="ECO:0000259" key="1">
    <source>
        <dbReference type="Pfam" id="PF00557"/>
    </source>
</evidence>
<dbReference type="InterPro" id="IPR050659">
    <property type="entry name" value="Peptidase_M24B"/>
</dbReference>
<sequence length="145" mass="15996">MLDFGARYGGYHADMSRTVCIAEATDRHHEIYGIVQEAQRRGIAAARANVPASQVDAACRDYITEKGYGKYFLHSTGHGVGLEVHTLPRLSRESSDVLEADMVVTIEPGIYLPDWGGVRIEDDVLIRVDDSIPLNQATRELLILG</sequence>
<dbReference type="PANTHER" id="PTHR46112">
    <property type="entry name" value="AMINOPEPTIDASE"/>
    <property type="match status" value="1"/>
</dbReference>
<evidence type="ECO:0000313" key="2">
    <source>
        <dbReference type="EMBL" id="GAG67219.1"/>
    </source>
</evidence>
<gene>
    <name evidence="2" type="ORF">S01H4_20768</name>
</gene>
<name>X0ZD63_9ZZZZ</name>
<dbReference type="AlphaFoldDB" id="X0ZD63"/>
<dbReference type="SUPFAM" id="SSF55920">
    <property type="entry name" value="Creatinase/aminopeptidase"/>
    <property type="match status" value="1"/>
</dbReference>
<proteinExistence type="predicted"/>
<dbReference type="Pfam" id="PF00557">
    <property type="entry name" value="Peptidase_M24"/>
    <property type="match status" value="1"/>
</dbReference>